<feature type="region of interest" description="Disordered" evidence="1">
    <location>
        <begin position="1"/>
        <end position="32"/>
    </location>
</feature>
<name>A0AAF0UJ46_SOLVR</name>
<evidence type="ECO:0000256" key="1">
    <source>
        <dbReference type="SAM" id="MobiDB-lite"/>
    </source>
</evidence>
<dbReference type="PANTHER" id="PTHR33180">
    <property type="entry name" value="PHOTOSYSTEM II CP43 REACTION CENTER PROTEIN"/>
    <property type="match status" value="1"/>
</dbReference>
<sequence length="302" mass="33800">MHDLARISVPPTPPPRPAQVIGKVPPPIQAPPPRSLNRLKAKGLRTILEKKHLSTDGVVNRYPKVWNTIKFHKFELFTKPRDPYIPTWVQEFYSSYGELVPKGKKRINLGLLIEQEMAMRAKQSQASLHFHVLITELCRRARVSVVAKMDMEVTSTSSTNIWWIEDEYMRDEVDRRRAASTDTSLVINVEMLPTEAILPPQASEPTCIPSTSTSTSPGSSIIPLPTTIVVVATSSRPLSPRPLFKMGHMAQSAYVRASRVEVVVPGLIEWAIVAALPRINIKAKEQGKDIIGQKETEKMKMA</sequence>
<gene>
    <name evidence="2" type="ORF">MTR67_040065</name>
</gene>
<proteinExistence type="predicted"/>
<evidence type="ECO:0000313" key="3">
    <source>
        <dbReference type="Proteomes" id="UP001234989"/>
    </source>
</evidence>
<organism evidence="2 3">
    <name type="scientific">Solanum verrucosum</name>
    <dbReference type="NCBI Taxonomy" id="315347"/>
    <lineage>
        <taxon>Eukaryota</taxon>
        <taxon>Viridiplantae</taxon>
        <taxon>Streptophyta</taxon>
        <taxon>Embryophyta</taxon>
        <taxon>Tracheophyta</taxon>
        <taxon>Spermatophyta</taxon>
        <taxon>Magnoliopsida</taxon>
        <taxon>eudicotyledons</taxon>
        <taxon>Gunneridae</taxon>
        <taxon>Pentapetalae</taxon>
        <taxon>asterids</taxon>
        <taxon>lamiids</taxon>
        <taxon>Solanales</taxon>
        <taxon>Solanaceae</taxon>
        <taxon>Solanoideae</taxon>
        <taxon>Solaneae</taxon>
        <taxon>Solanum</taxon>
    </lineage>
</organism>
<dbReference type="PANTHER" id="PTHR33180:SF31">
    <property type="entry name" value="POLYPROTEIN PROTEIN"/>
    <property type="match status" value="1"/>
</dbReference>
<evidence type="ECO:0000313" key="2">
    <source>
        <dbReference type="EMBL" id="WMV46680.1"/>
    </source>
</evidence>
<accession>A0AAF0UJ46</accession>
<reference evidence="2" key="1">
    <citation type="submission" date="2023-08" db="EMBL/GenBank/DDBJ databases">
        <title>A de novo genome assembly of Solanum verrucosum Schlechtendal, a Mexican diploid species geographically isolated from the other diploid A-genome species in potato relatives.</title>
        <authorList>
            <person name="Hosaka K."/>
        </authorList>
    </citation>
    <scope>NUCLEOTIDE SEQUENCE</scope>
    <source>
        <tissue evidence="2">Young leaves</tissue>
    </source>
</reference>
<dbReference type="Proteomes" id="UP001234989">
    <property type="component" value="Chromosome 9"/>
</dbReference>
<dbReference type="EMBL" id="CP133620">
    <property type="protein sequence ID" value="WMV46680.1"/>
    <property type="molecule type" value="Genomic_DNA"/>
</dbReference>
<protein>
    <submittedName>
        <fullName evidence="2">Uncharacterized protein</fullName>
    </submittedName>
</protein>
<keyword evidence="3" id="KW-1185">Reference proteome</keyword>
<dbReference type="AlphaFoldDB" id="A0AAF0UJ46"/>